<sequence length="275" mass="31200">MIRQISTFFAIGLLSLSPLGSQAQELTIADAHIHYSHDAWDIFPPARAIEILRDANIRKAFVSSSSDDGTQMLYEEAPDLIVPVLRPYRRRGETRSWLHDPTVLDHVRSRLEVNEYAGIGEFHAYGEDINGDVMQGIIALARQYDLFLHAHSDAEAVHLIFKHFPEARVLWAHSGFDSPDEIRAVLEQYDTLWADLAFRSDHASGSAVDEDWQKLFEDFPDRFMLGTDTYTPERWPYIAANADWSREWLATLPPELAANIGHRNAEALLTASNSQ</sequence>
<feature type="signal peptide" evidence="1">
    <location>
        <begin position="1"/>
        <end position="23"/>
    </location>
</feature>
<dbReference type="RefSeq" id="WP_192106302.1">
    <property type="nucleotide sequence ID" value="NZ_JACYXJ010000001.1"/>
</dbReference>
<evidence type="ECO:0000313" key="4">
    <source>
        <dbReference type="Proteomes" id="UP000615687"/>
    </source>
</evidence>
<dbReference type="SUPFAM" id="SSF51556">
    <property type="entry name" value="Metallo-dependent hydrolases"/>
    <property type="match status" value="1"/>
</dbReference>
<dbReference type="Pfam" id="PF04909">
    <property type="entry name" value="Amidohydro_2"/>
    <property type="match status" value="1"/>
</dbReference>
<keyword evidence="4" id="KW-1185">Reference proteome</keyword>
<comment type="caution">
    <text evidence="3">The sequence shown here is derived from an EMBL/GenBank/DDBJ whole genome shotgun (WGS) entry which is preliminary data.</text>
</comment>
<accession>A0ABR9C5B9</accession>
<protein>
    <submittedName>
        <fullName evidence="3">Amidohydrolase family protein</fullName>
    </submittedName>
</protein>
<evidence type="ECO:0000256" key="1">
    <source>
        <dbReference type="SAM" id="SignalP"/>
    </source>
</evidence>
<evidence type="ECO:0000259" key="2">
    <source>
        <dbReference type="Pfam" id="PF04909"/>
    </source>
</evidence>
<dbReference type="Proteomes" id="UP000615687">
    <property type="component" value="Unassembled WGS sequence"/>
</dbReference>
<keyword evidence="1" id="KW-0732">Signal</keyword>
<dbReference type="EMBL" id="JACYXJ010000001">
    <property type="protein sequence ID" value="MBD8874733.1"/>
    <property type="molecule type" value="Genomic_DNA"/>
</dbReference>
<proteinExistence type="predicted"/>
<organism evidence="3 4">
    <name type="scientific">Roseibium polysiphoniae</name>
    <dbReference type="NCBI Taxonomy" id="2571221"/>
    <lineage>
        <taxon>Bacteria</taxon>
        <taxon>Pseudomonadati</taxon>
        <taxon>Pseudomonadota</taxon>
        <taxon>Alphaproteobacteria</taxon>
        <taxon>Hyphomicrobiales</taxon>
        <taxon>Stappiaceae</taxon>
        <taxon>Roseibium</taxon>
    </lineage>
</organism>
<dbReference type="InterPro" id="IPR032466">
    <property type="entry name" value="Metal_Hydrolase"/>
</dbReference>
<evidence type="ECO:0000313" key="3">
    <source>
        <dbReference type="EMBL" id="MBD8874733.1"/>
    </source>
</evidence>
<name>A0ABR9C5B9_9HYPH</name>
<dbReference type="Gene3D" id="3.20.20.140">
    <property type="entry name" value="Metal-dependent hydrolases"/>
    <property type="match status" value="1"/>
</dbReference>
<gene>
    <name evidence="3" type="ORF">IG617_00420</name>
</gene>
<reference evidence="3 4" key="1">
    <citation type="submission" date="2020-09" db="EMBL/GenBank/DDBJ databases">
        <title>The genome sequence of type strain Labrenzia polysiphoniae KACC 19711.</title>
        <authorList>
            <person name="Liu Y."/>
        </authorList>
    </citation>
    <scope>NUCLEOTIDE SEQUENCE [LARGE SCALE GENOMIC DNA]</scope>
    <source>
        <strain evidence="3 4">KACC 19711</strain>
    </source>
</reference>
<dbReference type="InterPro" id="IPR006680">
    <property type="entry name" value="Amidohydro-rel"/>
</dbReference>
<feature type="chain" id="PRO_5045872958" evidence="1">
    <location>
        <begin position="24"/>
        <end position="275"/>
    </location>
</feature>
<feature type="domain" description="Amidohydrolase-related" evidence="2">
    <location>
        <begin position="100"/>
        <end position="269"/>
    </location>
</feature>